<reference evidence="3 4" key="1">
    <citation type="journal article" date="2015" name="Genome Biol. Evol.">
        <title>Phylogenomic analyses indicate that early fungi evolved digesting cell walls of algal ancestors of land plants.</title>
        <authorList>
            <person name="Chang Y."/>
            <person name="Wang S."/>
            <person name="Sekimoto S."/>
            <person name="Aerts A.L."/>
            <person name="Choi C."/>
            <person name="Clum A."/>
            <person name="LaButti K.M."/>
            <person name="Lindquist E.A."/>
            <person name="Yee Ngan C."/>
            <person name="Ohm R.A."/>
            <person name="Salamov A.A."/>
            <person name="Grigoriev I.V."/>
            <person name="Spatafora J.W."/>
            <person name="Berbee M.L."/>
        </authorList>
    </citation>
    <scope>NUCLEOTIDE SEQUENCE [LARGE SCALE GENOMIC DNA]</scope>
    <source>
        <strain evidence="3 4">NRRL 28638</strain>
    </source>
</reference>
<evidence type="ECO:0000256" key="2">
    <source>
        <dbReference type="SAM" id="SignalP"/>
    </source>
</evidence>
<gene>
    <name evidence="3" type="ORF">CONCODRAFT_70709</name>
</gene>
<feature type="chain" id="PRO_5013131008" evidence="2">
    <location>
        <begin position="16"/>
        <end position="114"/>
    </location>
</feature>
<feature type="signal peptide" evidence="2">
    <location>
        <begin position="1"/>
        <end position="15"/>
    </location>
</feature>
<dbReference type="EMBL" id="KQ964504">
    <property type="protein sequence ID" value="KXN70366.1"/>
    <property type="molecule type" value="Genomic_DNA"/>
</dbReference>
<organism evidence="3 4">
    <name type="scientific">Conidiobolus coronatus (strain ATCC 28846 / CBS 209.66 / NRRL 28638)</name>
    <name type="common">Delacroixia coronata</name>
    <dbReference type="NCBI Taxonomy" id="796925"/>
    <lineage>
        <taxon>Eukaryota</taxon>
        <taxon>Fungi</taxon>
        <taxon>Fungi incertae sedis</taxon>
        <taxon>Zoopagomycota</taxon>
        <taxon>Entomophthoromycotina</taxon>
        <taxon>Entomophthoromycetes</taxon>
        <taxon>Entomophthorales</taxon>
        <taxon>Ancylistaceae</taxon>
        <taxon>Conidiobolus</taxon>
    </lineage>
</organism>
<sequence>MKLIFVPLLITSTLCYKATINESNGKNKAIQGDFGVCINEKGSGVGVQAPKGVEVQFYRGEACKKHWFLRAWGKISFDKEYEYYSVKLASNEGNNGGGDMVQGSDSGYVVTNSE</sequence>
<keyword evidence="4" id="KW-1185">Reference proteome</keyword>
<feature type="region of interest" description="Disordered" evidence="1">
    <location>
        <begin position="91"/>
        <end position="114"/>
    </location>
</feature>
<protein>
    <submittedName>
        <fullName evidence="3">Uncharacterized protein</fullName>
    </submittedName>
</protein>
<name>A0A137P5U3_CONC2</name>
<accession>A0A137P5U3</accession>
<keyword evidence="2" id="KW-0732">Signal</keyword>
<dbReference type="AlphaFoldDB" id="A0A137P5U3"/>
<feature type="compositionally biased region" description="Polar residues" evidence="1">
    <location>
        <begin position="103"/>
        <end position="114"/>
    </location>
</feature>
<evidence type="ECO:0000313" key="4">
    <source>
        <dbReference type="Proteomes" id="UP000070444"/>
    </source>
</evidence>
<dbReference type="Proteomes" id="UP000070444">
    <property type="component" value="Unassembled WGS sequence"/>
</dbReference>
<proteinExistence type="predicted"/>
<evidence type="ECO:0000256" key="1">
    <source>
        <dbReference type="SAM" id="MobiDB-lite"/>
    </source>
</evidence>
<evidence type="ECO:0000313" key="3">
    <source>
        <dbReference type="EMBL" id="KXN70366.1"/>
    </source>
</evidence>